<name>A0AC61Y3Y3_9FLAO</name>
<comment type="caution">
    <text evidence="1">The sequence shown here is derived from an EMBL/GenBank/DDBJ whole genome shotgun (WGS) entry which is preliminary data.</text>
</comment>
<proteinExistence type="predicted"/>
<dbReference type="Proteomes" id="UP000356253">
    <property type="component" value="Unassembled WGS sequence"/>
</dbReference>
<evidence type="ECO:0000313" key="1">
    <source>
        <dbReference type="EMBL" id="VVU99185.1"/>
    </source>
</evidence>
<dbReference type="EMBL" id="CABVMM010000002">
    <property type="protein sequence ID" value="VVU99185.1"/>
    <property type="molecule type" value="Genomic_DNA"/>
</dbReference>
<organism evidence="1 2">
    <name type="scientific">Mesonia oceanica</name>
    <dbReference type="NCBI Taxonomy" id="2687242"/>
    <lineage>
        <taxon>Bacteria</taxon>
        <taxon>Pseudomonadati</taxon>
        <taxon>Bacteroidota</taxon>
        <taxon>Flavobacteriia</taxon>
        <taxon>Flavobacteriales</taxon>
        <taxon>Flavobacteriaceae</taxon>
        <taxon>Mesonia</taxon>
    </lineage>
</organism>
<protein>
    <submittedName>
        <fullName evidence="1">Uncharacterized protein</fullName>
    </submittedName>
</protein>
<sequence length="187" mass="22173">MKSSLLKSIFLVSRIILPAILCVLLILGLKQYVKYQLILIFSIIIVFFNYGKTKYNYLLSFLISIISSYLVFFISFGIYLGIGFIFQNIDLEKTGYGIIEKFIFLIMVLVVPPLLMFYCYRIIFNAEKTNYFKYIKWSSIIVLVIYGIIRFFHKDDYLFVVWQFIMVLALQLILYQKELKTLFKSKN</sequence>
<accession>A0AC61Y3Y3</accession>
<keyword evidence="2" id="KW-1185">Reference proteome</keyword>
<reference evidence="1" key="1">
    <citation type="submission" date="2019-09" db="EMBL/GenBank/DDBJ databases">
        <authorList>
            <person name="Rodrigo-Torres L."/>
            <person name="Arahal R. D."/>
            <person name="Lucena T."/>
        </authorList>
    </citation>
    <scope>NUCLEOTIDE SEQUENCE</scope>
    <source>
        <strain evidence="1">ISS653</strain>
    </source>
</reference>
<gene>
    <name evidence="1" type="ORF">FVB9532_00437</name>
</gene>
<evidence type="ECO:0000313" key="2">
    <source>
        <dbReference type="Proteomes" id="UP000356253"/>
    </source>
</evidence>